<comment type="caution">
    <text evidence="2">The sequence shown here is derived from an EMBL/GenBank/DDBJ whole genome shotgun (WGS) entry which is preliminary data.</text>
</comment>
<name>A0ABX5AAJ8_RATRA</name>
<dbReference type="Proteomes" id="UP000239698">
    <property type="component" value="Unassembled WGS sequence"/>
</dbReference>
<feature type="transmembrane region" description="Helical" evidence="1">
    <location>
        <begin position="146"/>
        <end position="165"/>
    </location>
</feature>
<keyword evidence="1" id="KW-1133">Transmembrane helix</keyword>
<reference evidence="2 3" key="1">
    <citation type="submission" date="2018-02" db="EMBL/GenBank/DDBJ databases">
        <title>Bacteriophage NCPPB3778 and a type I-E CRISPR drive the evolution of the US Biological Select Agent, Rathayibacter toxicus.</title>
        <authorList>
            <person name="Davis E.W.II."/>
            <person name="Tabima J.F."/>
            <person name="Weisberg A.J."/>
            <person name="Lopes L.D."/>
            <person name="Wiseman M.S."/>
            <person name="Wiseman M.S."/>
            <person name="Pupko T."/>
            <person name="Belcher M.S."/>
            <person name="Sechler A.J."/>
            <person name="Tancos M.A."/>
            <person name="Schroeder B.K."/>
            <person name="Murray T.D."/>
            <person name="Luster D.G."/>
            <person name="Schneider W.L."/>
            <person name="Rogers E."/>
            <person name="Andreote F.D."/>
            <person name="Grunwald N.J."/>
            <person name="Putnam M.L."/>
            <person name="Chang J.H."/>
        </authorList>
    </citation>
    <scope>NUCLEOTIDE SEQUENCE [LARGE SCALE GENOMIC DNA]</scope>
    <source>
        <strain evidence="2 3">AY1D6</strain>
    </source>
</reference>
<evidence type="ECO:0000313" key="2">
    <source>
        <dbReference type="EMBL" id="PPH74710.1"/>
    </source>
</evidence>
<feature type="transmembrane region" description="Helical" evidence="1">
    <location>
        <begin position="58"/>
        <end position="80"/>
    </location>
</feature>
<feature type="transmembrane region" description="Helical" evidence="1">
    <location>
        <begin position="475"/>
        <end position="495"/>
    </location>
</feature>
<keyword evidence="1" id="KW-0472">Membrane</keyword>
<feature type="transmembrane region" description="Helical" evidence="1">
    <location>
        <begin position="332"/>
        <end position="352"/>
    </location>
</feature>
<evidence type="ECO:0000256" key="1">
    <source>
        <dbReference type="SAM" id="Phobius"/>
    </source>
</evidence>
<organism evidence="2 3">
    <name type="scientific">Rathayibacter rathayi</name>
    <name type="common">Corynebacterium rathayi</name>
    <dbReference type="NCBI Taxonomy" id="33887"/>
    <lineage>
        <taxon>Bacteria</taxon>
        <taxon>Bacillati</taxon>
        <taxon>Actinomycetota</taxon>
        <taxon>Actinomycetes</taxon>
        <taxon>Micrococcales</taxon>
        <taxon>Microbacteriaceae</taxon>
        <taxon>Rathayibacter</taxon>
    </lineage>
</organism>
<keyword evidence="3" id="KW-1185">Reference proteome</keyword>
<feature type="transmembrane region" description="Helical" evidence="1">
    <location>
        <begin position="304"/>
        <end position="326"/>
    </location>
</feature>
<evidence type="ECO:0008006" key="4">
    <source>
        <dbReference type="Google" id="ProtNLM"/>
    </source>
</evidence>
<feature type="transmembrane region" description="Helical" evidence="1">
    <location>
        <begin position="177"/>
        <end position="201"/>
    </location>
</feature>
<feature type="transmembrane region" description="Helical" evidence="1">
    <location>
        <begin position="373"/>
        <end position="400"/>
    </location>
</feature>
<proteinExistence type="predicted"/>
<sequence>MTSRLASATGIWRARQPRAAGDRAYIAYSLVLLVLVVVMPVVRAAWLAVTTPEAASTLTGSDATVIAAIAVFALWAAALVTGRSRGPAVAPPFLTYALTESDLPRREVFHSRVVLAIVVATVASGGIAVFFGAALGTVGLLTPPSVIGFSIRGVLIGTISAVCWLSGEAARTASAVFAGVLIAAAILGIVGLNSGLVVAHMSSWAWASATADVPAIAVLAALSAGGLLAAPTLLDRISEPTLTAQSARWNVAIAHAVSLDFTAVSESYQARPSIGRRFRAVVHGANPVNLVLVRDTIGALRTPLRAVSGALTIVGSGVLLVAAAAAPGAAPLLGAFAAALLYVGSGAFSRGLQHISQVSRAQPLYGISDGVLIVLHTIFPVLITVVIMVATTINISLVLVPGATTSLWWGSVALPVVVVAARVSNALRGPSPIFLMMPAPSALGDPMPLIRVLWALDAPLLAVVAGIAVTAGLPGVGGLVAVSIIIALSLLVRWLRRA</sequence>
<feature type="transmembrane region" description="Helical" evidence="1">
    <location>
        <begin position="213"/>
        <end position="234"/>
    </location>
</feature>
<dbReference type="EMBL" id="PSVT01000033">
    <property type="protein sequence ID" value="PPH74710.1"/>
    <property type="molecule type" value="Genomic_DNA"/>
</dbReference>
<dbReference type="RefSeq" id="WP_104268301.1">
    <property type="nucleotide sequence ID" value="NZ_PSUX01000040.1"/>
</dbReference>
<evidence type="ECO:0000313" key="3">
    <source>
        <dbReference type="Proteomes" id="UP000239698"/>
    </source>
</evidence>
<gene>
    <name evidence="2" type="ORF">C5C40_12735</name>
</gene>
<feature type="transmembrane region" description="Helical" evidence="1">
    <location>
        <begin position="406"/>
        <end position="427"/>
    </location>
</feature>
<accession>A0ABX5AAJ8</accession>
<feature type="transmembrane region" description="Helical" evidence="1">
    <location>
        <begin position="113"/>
        <end position="134"/>
    </location>
</feature>
<feature type="transmembrane region" description="Helical" evidence="1">
    <location>
        <begin position="25"/>
        <end position="46"/>
    </location>
</feature>
<protein>
    <recommendedName>
        <fullName evidence="4">ABC transporter permease</fullName>
    </recommendedName>
</protein>
<keyword evidence="1" id="KW-0812">Transmembrane</keyword>